<dbReference type="OrthoDB" id="2362414at2759"/>
<dbReference type="AlphaFoldDB" id="A0A1Y1XUJ5"/>
<dbReference type="GO" id="GO:0005634">
    <property type="term" value="C:nucleus"/>
    <property type="evidence" value="ECO:0007669"/>
    <property type="project" value="UniProtKB-SubCell"/>
</dbReference>
<feature type="domain" description="WRKY" evidence="7">
    <location>
        <begin position="252"/>
        <end position="305"/>
    </location>
</feature>
<feature type="region of interest" description="Disordered" evidence="6">
    <location>
        <begin position="207"/>
        <end position="232"/>
    </location>
</feature>
<dbReference type="SUPFAM" id="SSF118290">
    <property type="entry name" value="WRKY DNA-binding domain"/>
    <property type="match status" value="1"/>
</dbReference>
<evidence type="ECO:0000313" key="8">
    <source>
        <dbReference type="EMBL" id="ORX89393.1"/>
    </source>
</evidence>
<sequence length="317" mass="35399">MTGNNPPFFHKSERAHSLPEFSPPGPRFELVDLLSHYSNQPELLKLILQSKLQEDKRKTEETRLRSMQLDLMMYEQSNPSMCLWPEPGTKRGRDELFPELLDMGKNTRLRIEPDPFAVAEFPQGPDFSDFPDYANFSSAMTSNDSSDTASPPTLFSALENDSFLSHPSTDSSPTIPGFPNLISPTSIAAPAIPGLIPVSNSLDSIHNSATPLAPNSNASQFPHSKPDKKKRNRKAMLPISMIVETKEFPYLDNYVWLNNGNTIQKKTGLRSTYYKCANWHKGCSVNKTVSSQGDGAYIIKYRGEHLPECRMAAKTSS</sequence>
<comment type="subcellular location">
    <subcellularLocation>
        <location evidence="1">Nucleus</location>
    </subcellularLocation>
</comment>
<evidence type="ECO:0000256" key="1">
    <source>
        <dbReference type="ARBA" id="ARBA00004123"/>
    </source>
</evidence>
<evidence type="ECO:0000259" key="7">
    <source>
        <dbReference type="PROSITE" id="PS50811"/>
    </source>
</evidence>
<protein>
    <recommendedName>
        <fullName evidence="7">WRKY domain-containing protein</fullName>
    </recommendedName>
</protein>
<evidence type="ECO:0000256" key="4">
    <source>
        <dbReference type="ARBA" id="ARBA00023163"/>
    </source>
</evidence>
<feature type="region of interest" description="Disordered" evidence="6">
    <location>
        <begin position="1"/>
        <end position="21"/>
    </location>
</feature>
<evidence type="ECO:0000256" key="6">
    <source>
        <dbReference type="SAM" id="MobiDB-lite"/>
    </source>
</evidence>
<evidence type="ECO:0000256" key="2">
    <source>
        <dbReference type="ARBA" id="ARBA00023015"/>
    </source>
</evidence>
<dbReference type="PROSITE" id="PS50811">
    <property type="entry name" value="WRKY"/>
    <property type="match status" value="1"/>
</dbReference>
<dbReference type="InterPro" id="IPR003657">
    <property type="entry name" value="WRKY_dom"/>
</dbReference>
<comment type="caution">
    <text evidence="8">The sequence shown here is derived from an EMBL/GenBank/DDBJ whole genome shotgun (WGS) entry which is preliminary data.</text>
</comment>
<dbReference type="EMBL" id="MCFE01000449">
    <property type="protein sequence ID" value="ORX89393.1"/>
    <property type="molecule type" value="Genomic_DNA"/>
</dbReference>
<proteinExistence type="predicted"/>
<keyword evidence="2" id="KW-0805">Transcription regulation</keyword>
<gene>
    <name evidence="8" type="ORF">K493DRAFT_318726</name>
</gene>
<dbReference type="InParanoid" id="A0A1Y1XUJ5"/>
<keyword evidence="9" id="KW-1185">Reference proteome</keyword>
<evidence type="ECO:0000256" key="3">
    <source>
        <dbReference type="ARBA" id="ARBA00023125"/>
    </source>
</evidence>
<evidence type="ECO:0000256" key="5">
    <source>
        <dbReference type="ARBA" id="ARBA00023242"/>
    </source>
</evidence>
<keyword evidence="5" id="KW-0539">Nucleus</keyword>
<keyword evidence="3" id="KW-0238">DNA-binding</keyword>
<dbReference type="InterPro" id="IPR036576">
    <property type="entry name" value="WRKY_dom_sf"/>
</dbReference>
<dbReference type="Proteomes" id="UP000193498">
    <property type="component" value="Unassembled WGS sequence"/>
</dbReference>
<name>A0A1Y1XUJ5_9FUNG</name>
<evidence type="ECO:0000313" key="9">
    <source>
        <dbReference type="Proteomes" id="UP000193498"/>
    </source>
</evidence>
<dbReference type="Gene3D" id="2.20.25.80">
    <property type="entry name" value="WRKY domain"/>
    <property type="match status" value="1"/>
</dbReference>
<dbReference type="GO" id="GO:0003700">
    <property type="term" value="F:DNA-binding transcription factor activity"/>
    <property type="evidence" value="ECO:0007669"/>
    <property type="project" value="InterPro"/>
</dbReference>
<keyword evidence="4" id="KW-0804">Transcription</keyword>
<accession>A0A1Y1XUJ5</accession>
<dbReference type="GO" id="GO:0043565">
    <property type="term" value="F:sequence-specific DNA binding"/>
    <property type="evidence" value="ECO:0007669"/>
    <property type="project" value="InterPro"/>
</dbReference>
<reference evidence="8 9" key="1">
    <citation type="submission" date="2016-07" db="EMBL/GenBank/DDBJ databases">
        <title>Pervasive Adenine N6-methylation of Active Genes in Fungi.</title>
        <authorList>
            <consortium name="DOE Joint Genome Institute"/>
            <person name="Mondo S.J."/>
            <person name="Dannebaum R.O."/>
            <person name="Kuo R.C."/>
            <person name="Labutti K."/>
            <person name="Haridas S."/>
            <person name="Kuo A."/>
            <person name="Salamov A."/>
            <person name="Ahrendt S.R."/>
            <person name="Lipzen A."/>
            <person name="Sullivan W."/>
            <person name="Andreopoulos W.B."/>
            <person name="Clum A."/>
            <person name="Lindquist E."/>
            <person name="Daum C."/>
            <person name="Ramamoorthy G.K."/>
            <person name="Gryganskyi A."/>
            <person name="Culley D."/>
            <person name="Magnuson J.K."/>
            <person name="James T.Y."/>
            <person name="O'Malley M.A."/>
            <person name="Stajich J.E."/>
            <person name="Spatafora J.W."/>
            <person name="Visel A."/>
            <person name="Grigoriev I.V."/>
        </authorList>
    </citation>
    <scope>NUCLEOTIDE SEQUENCE [LARGE SCALE GENOMIC DNA]</scope>
    <source>
        <strain evidence="8 9">CBS 931.73</strain>
    </source>
</reference>
<feature type="compositionally biased region" description="Polar residues" evidence="6">
    <location>
        <begin position="207"/>
        <end position="222"/>
    </location>
</feature>
<organism evidence="8 9">
    <name type="scientific">Basidiobolus meristosporus CBS 931.73</name>
    <dbReference type="NCBI Taxonomy" id="1314790"/>
    <lineage>
        <taxon>Eukaryota</taxon>
        <taxon>Fungi</taxon>
        <taxon>Fungi incertae sedis</taxon>
        <taxon>Zoopagomycota</taxon>
        <taxon>Entomophthoromycotina</taxon>
        <taxon>Basidiobolomycetes</taxon>
        <taxon>Basidiobolales</taxon>
        <taxon>Basidiobolaceae</taxon>
        <taxon>Basidiobolus</taxon>
    </lineage>
</organism>
<dbReference type="Pfam" id="PF03106">
    <property type="entry name" value="WRKY"/>
    <property type="match status" value="1"/>
</dbReference>